<keyword evidence="1" id="KW-0418">Kinase</keyword>
<sequence>MFCNGLDAHVRSGLGGATRGALMNRTYDDAYELIKNIAMNSYQWQAERYTYGQKPSTIPTNSGQTQPYKSLINALSIYGGYKPLSHYINNPTEDVKYIRNRGGNPYSNTYNLRWRDHSEPKMGRKPWRR</sequence>
<keyword evidence="2" id="KW-1185">Reference proteome</keyword>
<comment type="caution">
    <text evidence="1">The sequence shown here is derived from an EMBL/GenBank/DDBJ whole genome shotgun (WGS) entry which is preliminary data.</text>
</comment>
<dbReference type="OrthoDB" id="1305902at2759"/>
<accession>A0A5B6VY46</accession>
<dbReference type="EMBL" id="SMMG02000005">
    <property type="protein sequence ID" value="KAA3474003.1"/>
    <property type="molecule type" value="Genomic_DNA"/>
</dbReference>
<keyword evidence="1" id="KW-0808">Transferase</keyword>
<organism evidence="1 2">
    <name type="scientific">Gossypium australe</name>
    <dbReference type="NCBI Taxonomy" id="47621"/>
    <lineage>
        <taxon>Eukaryota</taxon>
        <taxon>Viridiplantae</taxon>
        <taxon>Streptophyta</taxon>
        <taxon>Embryophyta</taxon>
        <taxon>Tracheophyta</taxon>
        <taxon>Spermatophyta</taxon>
        <taxon>Magnoliopsida</taxon>
        <taxon>eudicotyledons</taxon>
        <taxon>Gunneridae</taxon>
        <taxon>Pentapetalae</taxon>
        <taxon>rosids</taxon>
        <taxon>malvids</taxon>
        <taxon>Malvales</taxon>
        <taxon>Malvaceae</taxon>
        <taxon>Malvoideae</taxon>
        <taxon>Gossypium</taxon>
    </lineage>
</organism>
<reference evidence="2" key="1">
    <citation type="journal article" date="2019" name="Plant Biotechnol. J.">
        <title>Genome sequencing of the Australian wild diploid species Gossypium australe highlights disease resistance and delayed gland morphogenesis.</title>
        <authorList>
            <person name="Cai Y."/>
            <person name="Cai X."/>
            <person name="Wang Q."/>
            <person name="Wang P."/>
            <person name="Zhang Y."/>
            <person name="Cai C."/>
            <person name="Xu Y."/>
            <person name="Wang K."/>
            <person name="Zhou Z."/>
            <person name="Wang C."/>
            <person name="Geng S."/>
            <person name="Li B."/>
            <person name="Dong Q."/>
            <person name="Hou Y."/>
            <person name="Wang H."/>
            <person name="Ai P."/>
            <person name="Liu Z."/>
            <person name="Yi F."/>
            <person name="Sun M."/>
            <person name="An G."/>
            <person name="Cheng J."/>
            <person name="Zhang Y."/>
            <person name="Shi Q."/>
            <person name="Xie Y."/>
            <person name="Shi X."/>
            <person name="Chang Y."/>
            <person name="Huang F."/>
            <person name="Chen Y."/>
            <person name="Hong S."/>
            <person name="Mi L."/>
            <person name="Sun Q."/>
            <person name="Zhang L."/>
            <person name="Zhou B."/>
            <person name="Peng R."/>
            <person name="Zhang X."/>
            <person name="Liu F."/>
        </authorList>
    </citation>
    <scope>NUCLEOTIDE SEQUENCE [LARGE SCALE GENOMIC DNA]</scope>
    <source>
        <strain evidence="2">cv. PA1801</strain>
    </source>
</reference>
<dbReference type="AlphaFoldDB" id="A0A5B6VY46"/>
<gene>
    <name evidence="1" type="ORF">EPI10_024338</name>
</gene>
<name>A0A5B6VY46_9ROSI</name>
<dbReference type="Proteomes" id="UP000325315">
    <property type="component" value="Unassembled WGS sequence"/>
</dbReference>
<evidence type="ECO:0000313" key="1">
    <source>
        <dbReference type="EMBL" id="KAA3474003.1"/>
    </source>
</evidence>
<proteinExistence type="predicted"/>
<protein>
    <submittedName>
        <fullName evidence="1">Casein kinase II subunit alpha, chloroplastic-like</fullName>
    </submittedName>
</protein>
<dbReference type="GO" id="GO:0016301">
    <property type="term" value="F:kinase activity"/>
    <property type="evidence" value="ECO:0007669"/>
    <property type="project" value="UniProtKB-KW"/>
</dbReference>
<evidence type="ECO:0000313" key="2">
    <source>
        <dbReference type="Proteomes" id="UP000325315"/>
    </source>
</evidence>